<dbReference type="Gramene" id="HORVU.MOREX.r2.2HG0125160.1">
    <property type="protein sequence ID" value="HORVU.MOREX.r2.2HG0125160.1"/>
    <property type="gene ID" value="HORVU.MOREX.r2.2HG0125160"/>
</dbReference>
<dbReference type="SUPFAM" id="SSF54928">
    <property type="entry name" value="RNA-binding domain, RBD"/>
    <property type="match status" value="1"/>
</dbReference>
<feature type="domain" description="RRM" evidence="4">
    <location>
        <begin position="239"/>
        <end position="317"/>
    </location>
</feature>
<feature type="compositionally biased region" description="Polar residues" evidence="3">
    <location>
        <begin position="320"/>
        <end position="338"/>
    </location>
</feature>
<dbReference type="Gene3D" id="3.30.70.330">
    <property type="match status" value="2"/>
</dbReference>
<dbReference type="PANTHER" id="PTHR48025">
    <property type="entry name" value="OS02G0815200 PROTEIN"/>
    <property type="match status" value="1"/>
</dbReference>
<dbReference type="GO" id="GO:1901259">
    <property type="term" value="P:chloroplast rRNA processing"/>
    <property type="evidence" value="ECO:0000318"/>
    <property type="project" value="GO_Central"/>
</dbReference>
<dbReference type="InterPro" id="IPR000504">
    <property type="entry name" value="RRM_dom"/>
</dbReference>
<dbReference type="EnsemblPlants" id="HORVU.MOREX.r3.2HG0152170.1">
    <property type="protein sequence ID" value="HORVU.MOREX.r3.2HG0152170.1"/>
    <property type="gene ID" value="HORVU.MOREX.r3.2HG0152170"/>
</dbReference>
<proteinExistence type="predicted"/>
<dbReference type="InterPro" id="IPR035979">
    <property type="entry name" value="RBD_domain_sf"/>
</dbReference>
<reference evidence="6" key="1">
    <citation type="journal article" date="2012" name="Nature">
        <title>A physical, genetic and functional sequence assembly of the barley genome.</title>
        <authorList>
            <consortium name="The International Barley Genome Sequencing Consortium"/>
            <person name="Mayer K.F."/>
            <person name="Waugh R."/>
            <person name="Brown J.W."/>
            <person name="Schulman A."/>
            <person name="Langridge P."/>
            <person name="Platzer M."/>
            <person name="Fincher G.B."/>
            <person name="Muehlbauer G.J."/>
            <person name="Sato K."/>
            <person name="Close T.J."/>
            <person name="Wise R.P."/>
            <person name="Stein N."/>
        </authorList>
    </citation>
    <scope>NUCLEOTIDE SEQUENCE [LARGE SCALE GENOMIC DNA]</scope>
    <source>
        <strain evidence="6">cv. Morex</strain>
    </source>
</reference>
<organism evidence="5 6">
    <name type="scientific">Hordeum vulgare subsp. vulgare</name>
    <name type="common">Domesticated barley</name>
    <dbReference type="NCBI Taxonomy" id="112509"/>
    <lineage>
        <taxon>Eukaryota</taxon>
        <taxon>Viridiplantae</taxon>
        <taxon>Streptophyta</taxon>
        <taxon>Embryophyta</taxon>
        <taxon>Tracheophyta</taxon>
        <taxon>Spermatophyta</taxon>
        <taxon>Magnoliopsida</taxon>
        <taxon>Liliopsida</taxon>
        <taxon>Poales</taxon>
        <taxon>Poaceae</taxon>
        <taxon>BOP clade</taxon>
        <taxon>Pooideae</taxon>
        <taxon>Triticodae</taxon>
        <taxon>Triticeae</taxon>
        <taxon>Hordeinae</taxon>
        <taxon>Hordeum</taxon>
    </lineage>
</organism>
<dbReference type="Proteomes" id="UP000011116">
    <property type="component" value="Chromosome 2H"/>
</dbReference>
<evidence type="ECO:0000256" key="1">
    <source>
        <dbReference type="ARBA" id="ARBA00022884"/>
    </source>
</evidence>
<reference evidence="5" key="2">
    <citation type="submission" date="2020-10" db="EMBL/GenBank/DDBJ databases">
        <authorList>
            <person name="Scholz U."/>
            <person name="Mascher M."/>
            <person name="Fiebig A."/>
        </authorList>
    </citation>
    <scope>NUCLEOTIDE SEQUENCE [LARGE SCALE GENOMIC DNA]</scope>
    <source>
        <strain evidence="5">cv. Morex</strain>
    </source>
</reference>
<evidence type="ECO:0000259" key="4">
    <source>
        <dbReference type="PROSITE" id="PS50102"/>
    </source>
</evidence>
<reference evidence="5" key="3">
    <citation type="submission" date="2022-01" db="UniProtKB">
        <authorList>
            <consortium name="EnsemblPlants"/>
        </authorList>
    </citation>
    <scope>IDENTIFICATION</scope>
    <source>
        <strain evidence="5">subsp. vulgare</strain>
    </source>
</reference>
<sequence length="371" mass="39614">MAAGVEDKERDRTLTHHSTKAPRSSTAMATAVVAFRSFLHPTATAAAIPLPPSHFNLNNFQGHCIGLRLFSSHRSHPILLPASASAASGQEFSSDGEYYSEEYVEEEGEEAEPEVEAVRGYYPPRNRPALGQEPGRIYVGNLPYTFTAAELTAAFSEAGSVDDVQIIYDKITDRSRGFAFVTMATAEEAAKAVQMFNGALLGGRTVRVNFPEVPRGGERAVASAAVARTSLRVVDDGTYKVYAGNLGWGVRADALKTAFEGQPGLVGARVIFERDTGRSRGFGFVSFHTIQDAKAALQAMDGVELDGRPLRLSLAAQNPPAGSTPSTAQSQQEKTASRGSEAEPQVDNNTSTSGQFGGEMEKSNLQATASY</sequence>
<dbReference type="FunFam" id="3.30.70.330:FF:000760">
    <property type="entry name" value="33 kDa ribonucleoprotein, chloroplastic"/>
    <property type="match status" value="1"/>
</dbReference>
<evidence type="ECO:0000313" key="6">
    <source>
        <dbReference type="Proteomes" id="UP000011116"/>
    </source>
</evidence>
<dbReference type="InterPro" id="IPR050502">
    <property type="entry name" value="Euk_RNA-bind_prot"/>
</dbReference>
<dbReference type="InterPro" id="IPR012677">
    <property type="entry name" value="Nucleotide-bd_a/b_plait_sf"/>
</dbReference>
<evidence type="ECO:0000256" key="3">
    <source>
        <dbReference type="SAM" id="MobiDB-lite"/>
    </source>
</evidence>
<keyword evidence="6" id="KW-1185">Reference proteome</keyword>
<feature type="region of interest" description="Disordered" evidence="3">
    <location>
        <begin position="314"/>
        <end position="371"/>
    </location>
</feature>
<dbReference type="SMR" id="A0A8I6XD40"/>
<dbReference type="RefSeq" id="XP_044965966.1">
    <property type="nucleotide sequence ID" value="XM_045110031.1"/>
</dbReference>
<name>A0A8I6XD40_HORVV</name>
<gene>
    <name evidence="5" type="primary">LOC123426232</name>
</gene>
<dbReference type="GeneID" id="123426232"/>
<accession>A0A8I6XD40</accession>
<evidence type="ECO:0000313" key="5">
    <source>
        <dbReference type="EnsemblPlants" id="HORVU.MOREX.r3.2HG0152170.1"/>
    </source>
</evidence>
<dbReference type="AlphaFoldDB" id="A0A8I6XD40"/>
<protein>
    <recommendedName>
        <fullName evidence="4">RRM domain-containing protein</fullName>
    </recommendedName>
</protein>
<dbReference type="GO" id="GO:0009570">
    <property type="term" value="C:chloroplast stroma"/>
    <property type="evidence" value="ECO:0007669"/>
    <property type="project" value="EnsemblPlants"/>
</dbReference>
<dbReference type="Pfam" id="PF00076">
    <property type="entry name" value="RRM_1"/>
    <property type="match status" value="2"/>
</dbReference>
<feature type="domain" description="RRM" evidence="4">
    <location>
        <begin position="135"/>
        <end position="213"/>
    </location>
</feature>
<dbReference type="PANTHER" id="PTHR48025:SF11">
    <property type="entry name" value="RNA-BINDING PROTEIN CP33, CHLOROPLASTIC"/>
    <property type="match status" value="1"/>
</dbReference>
<dbReference type="GO" id="GO:0031425">
    <property type="term" value="P:chloroplast RNA processing"/>
    <property type="evidence" value="ECO:0007669"/>
    <property type="project" value="EnsemblPlants"/>
</dbReference>
<dbReference type="OrthoDB" id="439808at2759"/>
<dbReference type="PROSITE" id="PS50102">
    <property type="entry name" value="RRM"/>
    <property type="match status" value="2"/>
</dbReference>
<feature type="compositionally biased region" description="Basic and acidic residues" evidence="3">
    <location>
        <begin position="1"/>
        <end position="14"/>
    </location>
</feature>
<dbReference type="Gramene" id="HORVU.MOREX.r3.2HG0152170.1">
    <property type="protein sequence ID" value="HORVU.MOREX.r3.2HG0152170.1"/>
    <property type="gene ID" value="HORVU.MOREX.r3.2HG0152170"/>
</dbReference>
<dbReference type="OMA" id="VMGSQLW"/>
<dbReference type="FunFam" id="3.30.70.330:FF:000698">
    <property type="entry name" value="33 kDa ribonucleoprotein, chloroplastic"/>
    <property type="match status" value="1"/>
</dbReference>
<evidence type="ECO:0000256" key="2">
    <source>
        <dbReference type="PROSITE-ProRule" id="PRU00176"/>
    </source>
</evidence>
<dbReference type="SMART" id="SM00360">
    <property type="entry name" value="RRM"/>
    <property type="match status" value="2"/>
</dbReference>
<dbReference type="GO" id="GO:0003729">
    <property type="term" value="F:mRNA binding"/>
    <property type="evidence" value="ECO:0000318"/>
    <property type="project" value="GO_Central"/>
</dbReference>
<feature type="region of interest" description="Disordered" evidence="3">
    <location>
        <begin position="1"/>
        <end position="25"/>
    </location>
</feature>
<keyword evidence="1 2" id="KW-0694">RNA-binding</keyword>
<dbReference type="KEGG" id="hvg:123426232"/>